<evidence type="ECO:0000313" key="4">
    <source>
        <dbReference type="EMBL" id="AIQ71014.1"/>
    </source>
</evidence>
<dbReference type="PANTHER" id="PTHR43582">
    <property type="entry name" value="LINEARMYCIN RESISTANCE ATP-BINDING PROTEIN LNRL"/>
    <property type="match status" value="1"/>
</dbReference>
<evidence type="ECO:0000313" key="5">
    <source>
        <dbReference type="Proteomes" id="UP000029500"/>
    </source>
</evidence>
<dbReference type="STRING" id="189425.PGRAT_27920"/>
<keyword evidence="1" id="KW-0547">Nucleotide-binding</keyword>
<dbReference type="PANTHER" id="PTHR43582:SF2">
    <property type="entry name" value="LINEARMYCIN RESISTANCE ATP-BINDING PROTEIN LNRL"/>
    <property type="match status" value="1"/>
</dbReference>
<dbReference type="KEGG" id="pgm:PGRAT_27920"/>
<organism evidence="4 5">
    <name type="scientific">Paenibacillus graminis</name>
    <dbReference type="NCBI Taxonomy" id="189425"/>
    <lineage>
        <taxon>Bacteria</taxon>
        <taxon>Bacillati</taxon>
        <taxon>Bacillota</taxon>
        <taxon>Bacilli</taxon>
        <taxon>Bacillales</taxon>
        <taxon>Paenibacillaceae</taxon>
        <taxon>Paenibacillus</taxon>
    </lineage>
</organism>
<dbReference type="Gene3D" id="3.40.50.300">
    <property type="entry name" value="P-loop containing nucleotide triphosphate hydrolases"/>
    <property type="match status" value="1"/>
</dbReference>
<dbReference type="Pfam" id="PF00005">
    <property type="entry name" value="ABC_tran"/>
    <property type="match status" value="1"/>
</dbReference>
<dbReference type="HOGENOM" id="CLU_000604_1_2_9"/>
<evidence type="ECO:0000256" key="2">
    <source>
        <dbReference type="ARBA" id="ARBA00022840"/>
    </source>
</evidence>
<dbReference type="AlphaFoldDB" id="A0A089NPL0"/>
<dbReference type="EMBL" id="CP009287">
    <property type="protein sequence ID" value="AIQ71014.1"/>
    <property type="molecule type" value="Genomic_DNA"/>
</dbReference>
<reference evidence="4 5" key="1">
    <citation type="submission" date="2014-08" db="EMBL/GenBank/DDBJ databases">
        <title>Comparative genomics of the Paenibacillus odorifer group.</title>
        <authorList>
            <person name="den Bakker H.C."/>
            <person name="Tsai Y.-C."/>
            <person name="Martin N."/>
            <person name="Korlach J."/>
            <person name="Wiedmann M."/>
        </authorList>
    </citation>
    <scope>NUCLEOTIDE SEQUENCE [LARGE SCALE GENOMIC DNA]</scope>
    <source>
        <strain evidence="4 5">DSM 15220</strain>
    </source>
</reference>
<dbReference type="OrthoDB" id="9804819at2"/>
<keyword evidence="5" id="KW-1185">Reference proteome</keyword>
<dbReference type="SMART" id="SM00382">
    <property type="entry name" value="AAA"/>
    <property type="match status" value="1"/>
</dbReference>
<dbReference type="InterPro" id="IPR017871">
    <property type="entry name" value="ABC_transporter-like_CS"/>
</dbReference>
<dbReference type="GO" id="GO:0016887">
    <property type="term" value="F:ATP hydrolysis activity"/>
    <property type="evidence" value="ECO:0007669"/>
    <property type="project" value="InterPro"/>
</dbReference>
<dbReference type="GO" id="GO:0005524">
    <property type="term" value="F:ATP binding"/>
    <property type="evidence" value="ECO:0007669"/>
    <property type="project" value="UniProtKB-KW"/>
</dbReference>
<dbReference type="PROSITE" id="PS50893">
    <property type="entry name" value="ABC_TRANSPORTER_2"/>
    <property type="match status" value="1"/>
</dbReference>
<evidence type="ECO:0000256" key="1">
    <source>
        <dbReference type="ARBA" id="ARBA00022741"/>
    </source>
</evidence>
<keyword evidence="2 4" id="KW-0067">ATP-binding</keyword>
<dbReference type="InterPro" id="IPR027417">
    <property type="entry name" value="P-loop_NTPase"/>
</dbReference>
<gene>
    <name evidence="4" type="ORF">PGRAT_27920</name>
</gene>
<dbReference type="Proteomes" id="UP000029500">
    <property type="component" value="Chromosome"/>
</dbReference>
<dbReference type="PROSITE" id="PS00211">
    <property type="entry name" value="ABC_TRANSPORTER_1"/>
    <property type="match status" value="1"/>
</dbReference>
<protein>
    <submittedName>
        <fullName evidence="4">Antibiotic ABC transporter ATP-binding protein</fullName>
    </submittedName>
</protein>
<dbReference type="InterPro" id="IPR003593">
    <property type="entry name" value="AAA+_ATPase"/>
</dbReference>
<dbReference type="InterPro" id="IPR003439">
    <property type="entry name" value="ABC_transporter-like_ATP-bd"/>
</dbReference>
<evidence type="ECO:0000259" key="3">
    <source>
        <dbReference type="PROSITE" id="PS50893"/>
    </source>
</evidence>
<sequence length="310" mass="34204">MLQLTNLTKKYNDITVVNNITLNVKRGEIFGLLGPNGAGKSTTVSMISTVLTPTSGSITIDNKSLREKPIEIKKIMGIVPQDLALYQALSAKENLEFFGSLYGLSGKKLKNRTNEVLEIIELQDKKNQDVAELSGGMKRRVNIGVALMNDPKLLILDEPTVGIDPQSRNHILETVKKLNQDRGMTVIYTSHYMEEVEYLCKNVAIIDHGSLIALGTKEELKQSLAACDTLTVNFSEASEGALKQLNRIPGISKVNIEGNQISMLVSTNDKNVIEIVDEIKKLGIKLTSFKYEEVNLESIFLQITGKALRG</sequence>
<name>A0A089NPL0_9BACL</name>
<accession>A0A089NPL0</accession>
<dbReference type="SUPFAM" id="SSF52540">
    <property type="entry name" value="P-loop containing nucleoside triphosphate hydrolases"/>
    <property type="match status" value="1"/>
</dbReference>
<dbReference type="eggNOG" id="COG1131">
    <property type="taxonomic scope" value="Bacteria"/>
</dbReference>
<proteinExistence type="predicted"/>
<dbReference type="RefSeq" id="WP_025703444.1">
    <property type="nucleotide sequence ID" value="NZ_CP009287.1"/>
</dbReference>
<feature type="domain" description="ABC transporter" evidence="3">
    <location>
        <begin position="2"/>
        <end position="233"/>
    </location>
</feature>